<dbReference type="KEGG" id="ksn:43585953"/>
<dbReference type="PANTHER" id="PTHR11177:SF317">
    <property type="entry name" value="CHITINASE 12-RELATED"/>
    <property type="match status" value="1"/>
</dbReference>
<dbReference type="SUPFAM" id="SSF51445">
    <property type="entry name" value="(Trans)glycosidases"/>
    <property type="match status" value="1"/>
</dbReference>
<dbReference type="GO" id="GO:0005975">
    <property type="term" value="P:carbohydrate metabolic process"/>
    <property type="evidence" value="ECO:0007669"/>
    <property type="project" value="InterPro"/>
</dbReference>
<proteinExistence type="predicted"/>
<feature type="domain" description="GH18" evidence="1">
    <location>
        <begin position="50"/>
        <end position="409"/>
    </location>
</feature>
<reference evidence="2" key="2">
    <citation type="submission" date="2024-01" db="EMBL/GenBank/DDBJ databases">
        <title>Comparative genomics of Cryptococcus and Kwoniella reveals pathogenesis evolution and contrasting modes of karyotype evolution via chromosome fusion or intercentromeric recombination.</title>
        <authorList>
            <person name="Coelho M.A."/>
            <person name="David-Palma M."/>
            <person name="Shea T."/>
            <person name="Bowers K."/>
            <person name="McGinley-Smith S."/>
            <person name="Mohammad A.W."/>
            <person name="Gnirke A."/>
            <person name="Yurkov A.M."/>
            <person name="Nowrousian M."/>
            <person name="Sun S."/>
            <person name="Cuomo C.A."/>
            <person name="Heitman J."/>
        </authorList>
    </citation>
    <scope>NUCLEOTIDE SEQUENCE</scope>
    <source>
        <strain evidence="2">CBS 12478</strain>
    </source>
</reference>
<dbReference type="InterPro" id="IPR017853">
    <property type="entry name" value="GH"/>
</dbReference>
<dbReference type="InterPro" id="IPR001223">
    <property type="entry name" value="Glyco_hydro18_cat"/>
</dbReference>
<name>A0A5M6C8Z4_9TREE</name>
<gene>
    <name evidence="2" type="ORF">CI109_103655</name>
</gene>
<protein>
    <recommendedName>
        <fullName evidence="1">GH18 domain-containing protein</fullName>
    </recommendedName>
</protein>
<dbReference type="InterPro" id="IPR029070">
    <property type="entry name" value="Chitinase_insertion_sf"/>
</dbReference>
<dbReference type="CDD" id="cd06548">
    <property type="entry name" value="GH18_chitinase"/>
    <property type="match status" value="1"/>
</dbReference>
<dbReference type="GO" id="GO:0008061">
    <property type="term" value="F:chitin binding"/>
    <property type="evidence" value="ECO:0007669"/>
    <property type="project" value="InterPro"/>
</dbReference>
<dbReference type="Gene3D" id="3.10.50.10">
    <property type="match status" value="1"/>
</dbReference>
<dbReference type="InterPro" id="IPR011583">
    <property type="entry name" value="Chitinase_II/V-like_cat"/>
</dbReference>
<dbReference type="GO" id="GO:0006032">
    <property type="term" value="P:chitin catabolic process"/>
    <property type="evidence" value="ECO:0007669"/>
    <property type="project" value="TreeGrafter"/>
</dbReference>
<keyword evidence="3" id="KW-1185">Reference proteome</keyword>
<dbReference type="SMART" id="SM00636">
    <property type="entry name" value="Glyco_18"/>
    <property type="match status" value="1"/>
</dbReference>
<dbReference type="InterPro" id="IPR050314">
    <property type="entry name" value="Glycosyl_Hydrlase_18"/>
</dbReference>
<sequence length="508" mass="56267">MSISGAFWALLAFSALVSAAPYAERTTCGSKLVSSSKHKGGGEIGQWAGYRSVGYYTNWALYDPQDFFVTNITASEYTHLLYSFANVDGVNGTVFLTDEYADLQYEYPGDDEDESCNNLYGNLKQLYLMKEQNRNLKVMLSIGGAGYSTNFANITDSDWRQTFAKTAVALVHNLGFDGLDIDFVDLMRILREHLNKAAEEDCADHYLLSWAASCGESGWGGLDVPGMDQYLDFWNLMAYDFSGEWTDKALPASNLYPDGNPANDVGASGSQCADHYRISGVNPRKLNLGMPLYGTAFNGTQGMYTNWTDLGDGDWDQPGNYDDKHLPLPGETVVYNKTLGASWSVNNATGHIVSFDTPTVALQKAEYVLDNQLGGMMYWSVDQDYSRPQTRGRLNAPMIPAHWEHTHGAARKKLYGHHKGAPWPLPAELSPIRRDVHSREKRSDAVPDAAALVVEKRWDDGSIDTNVGESLVDVVLTAFTNFGGPLDSSQNNLHYPHSEYDNLRNGFH</sequence>
<dbReference type="PANTHER" id="PTHR11177">
    <property type="entry name" value="CHITINASE"/>
    <property type="match status" value="1"/>
</dbReference>
<dbReference type="Gene3D" id="3.20.20.80">
    <property type="entry name" value="Glycosidases"/>
    <property type="match status" value="1"/>
</dbReference>
<evidence type="ECO:0000313" key="2">
    <source>
        <dbReference type="EMBL" id="WWD19197.1"/>
    </source>
</evidence>
<dbReference type="Proteomes" id="UP000322225">
    <property type="component" value="Chromosome 6"/>
</dbReference>
<dbReference type="OrthoDB" id="76388at2759"/>
<organism evidence="2 3">
    <name type="scientific">Kwoniella shandongensis</name>
    <dbReference type="NCBI Taxonomy" id="1734106"/>
    <lineage>
        <taxon>Eukaryota</taxon>
        <taxon>Fungi</taxon>
        <taxon>Dikarya</taxon>
        <taxon>Basidiomycota</taxon>
        <taxon>Agaricomycotina</taxon>
        <taxon>Tremellomycetes</taxon>
        <taxon>Tremellales</taxon>
        <taxon>Cryptococcaceae</taxon>
        <taxon>Kwoniella</taxon>
    </lineage>
</organism>
<dbReference type="GO" id="GO:0004568">
    <property type="term" value="F:chitinase activity"/>
    <property type="evidence" value="ECO:0007669"/>
    <property type="project" value="TreeGrafter"/>
</dbReference>
<dbReference type="GO" id="GO:0005576">
    <property type="term" value="C:extracellular region"/>
    <property type="evidence" value="ECO:0007669"/>
    <property type="project" value="TreeGrafter"/>
</dbReference>
<evidence type="ECO:0000259" key="1">
    <source>
        <dbReference type="PROSITE" id="PS51910"/>
    </source>
</evidence>
<dbReference type="Pfam" id="PF00704">
    <property type="entry name" value="Glyco_hydro_18"/>
    <property type="match status" value="1"/>
</dbReference>
<reference evidence="2" key="1">
    <citation type="submission" date="2017-08" db="EMBL/GenBank/DDBJ databases">
        <authorList>
            <person name="Cuomo C."/>
            <person name="Billmyre B."/>
            <person name="Heitman J."/>
        </authorList>
    </citation>
    <scope>NUCLEOTIDE SEQUENCE</scope>
    <source>
        <strain evidence="2">CBS 12478</strain>
    </source>
</reference>
<dbReference type="GeneID" id="43585953"/>
<evidence type="ECO:0000313" key="3">
    <source>
        <dbReference type="Proteomes" id="UP000322225"/>
    </source>
</evidence>
<dbReference type="SUPFAM" id="SSF54556">
    <property type="entry name" value="Chitinase insertion domain"/>
    <property type="match status" value="1"/>
</dbReference>
<accession>A0A5M6C8Z4</accession>
<dbReference type="AlphaFoldDB" id="A0A5M6C8Z4"/>
<dbReference type="PROSITE" id="PS51910">
    <property type="entry name" value="GH18_2"/>
    <property type="match status" value="1"/>
</dbReference>
<dbReference type="EMBL" id="CP144056">
    <property type="protein sequence ID" value="WWD19197.1"/>
    <property type="molecule type" value="Genomic_DNA"/>
</dbReference>
<dbReference type="RefSeq" id="XP_031864008.1">
    <property type="nucleotide sequence ID" value="XM_032001845.1"/>
</dbReference>